<dbReference type="PANTHER" id="PTHR33779">
    <property type="entry name" value="EXPRESSED PROTEIN"/>
    <property type="match status" value="1"/>
</dbReference>
<dbReference type="Proteomes" id="UP001222027">
    <property type="component" value="Unassembled WGS sequence"/>
</dbReference>
<dbReference type="AlphaFoldDB" id="A0AAV8QG56"/>
<dbReference type="InterPro" id="IPR056874">
    <property type="entry name" value="PHD_dom_pln"/>
</dbReference>
<sequence length="177" mass="20240">MCGDVGISEELFRCKVCNFRLQHKYCSSLYPKFERYSTCNWCLSEDGVKSVAQESTMDQHRSLSFSSNSTGRGLTVKLHGGASSQHLKKVLNKPVKKLQTHAHERLQLPALSKTTRLDLPLPSLRKQKQAFRCRARKFKLLEEVLTQTEQNTPNHYVMCMRSSCKQKPQTLFMLSSG</sequence>
<feature type="domain" description="PHD-type zinc finger plants" evidence="1">
    <location>
        <begin position="1"/>
        <end position="42"/>
    </location>
</feature>
<protein>
    <recommendedName>
        <fullName evidence="1">PHD-type zinc finger plants domain-containing protein</fullName>
    </recommendedName>
</protein>
<dbReference type="PANTHER" id="PTHR33779:SF1">
    <property type="entry name" value="EXPRESSED PROTEIN"/>
    <property type="match status" value="1"/>
</dbReference>
<evidence type="ECO:0000313" key="3">
    <source>
        <dbReference type="Proteomes" id="UP001222027"/>
    </source>
</evidence>
<accession>A0AAV8QG56</accession>
<reference evidence="2 3" key="1">
    <citation type="submission" date="2022-12" db="EMBL/GenBank/DDBJ databases">
        <title>Chromosome-scale assembly of the Ensete ventricosum genome.</title>
        <authorList>
            <person name="Dussert Y."/>
            <person name="Stocks J."/>
            <person name="Wendawek A."/>
            <person name="Woldeyes F."/>
            <person name="Nichols R.A."/>
            <person name="Borrell J.S."/>
        </authorList>
    </citation>
    <scope>NUCLEOTIDE SEQUENCE [LARGE SCALE GENOMIC DNA]</scope>
    <source>
        <strain evidence="3">cv. Maze</strain>
        <tissue evidence="2">Seeds</tissue>
    </source>
</reference>
<dbReference type="EMBL" id="JAQQAF010000007">
    <property type="protein sequence ID" value="KAJ8471327.1"/>
    <property type="molecule type" value="Genomic_DNA"/>
</dbReference>
<evidence type="ECO:0000259" key="1">
    <source>
        <dbReference type="Pfam" id="PF25054"/>
    </source>
</evidence>
<dbReference type="Pfam" id="PF25054">
    <property type="entry name" value="PHD_pln"/>
    <property type="match status" value="1"/>
</dbReference>
<gene>
    <name evidence="2" type="ORF">OPV22_025670</name>
</gene>
<evidence type="ECO:0000313" key="2">
    <source>
        <dbReference type="EMBL" id="KAJ8471327.1"/>
    </source>
</evidence>
<name>A0AAV8QG56_ENSVE</name>
<organism evidence="2 3">
    <name type="scientific">Ensete ventricosum</name>
    <name type="common">Abyssinian banana</name>
    <name type="synonym">Musa ensete</name>
    <dbReference type="NCBI Taxonomy" id="4639"/>
    <lineage>
        <taxon>Eukaryota</taxon>
        <taxon>Viridiplantae</taxon>
        <taxon>Streptophyta</taxon>
        <taxon>Embryophyta</taxon>
        <taxon>Tracheophyta</taxon>
        <taxon>Spermatophyta</taxon>
        <taxon>Magnoliopsida</taxon>
        <taxon>Liliopsida</taxon>
        <taxon>Zingiberales</taxon>
        <taxon>Musaceae</taxon>
        <taxon>Ensete</taxon>
    </lineage>
</organism>
<keyword evidence="3" id="KW-1185">Reference proteome</keyword>
<proteinExistence type="predicted"/>
<comment type="caution">
    <text evidence="2">The sequence shown here is derived from an EMBL/GenBank/DDBJ whole genome shotgun (WGS) entry which is preliminary data.</text>
</comment>